<dbReference type="EMBL" id="AP014706">
    <property type="protein sequence ID" value="BAQ49893.1"/>
    <property type="molecule type" value="Genomic_DNA"/>
</dbReference>
<dbReference type="Proteomes" id="UP000061432">
    <property type="component" value="Plasmid pMaq22A_2p"/>
</dbReference>
<feature type="transmembrane region" description="Helical" evidence="6">
    <location>
        <begin position="105"/>
        <end position="127"/>
    </location>
</feature>
<dbReference type="AlphaFoldDB" id="A0A0C6FNG9"/>
<evidence type="ECO:0000256" key="3">
    <source>
        <dbReference type="ARBA" id="ARBA00022692"/>
    </source>
</evidence>
<dbReference type="KEGG" id="maqu:Maq22A_2p40480"/>
<dbReference type="PANTHER" id="PTHR30482">
    <property type="entry name" value="HIGH-AFFINITY BRANCHED-CHAIN AMINO ACID TRANSPORT SYSTEM PERMEASE"/>
    <property type="match status" value="1"/>
</dbReference>
<feature type="transmembrane region" description="Helical" evidence="6">
    <location>
        <begin position="52"/>
        <end position="71"/>
    </location>
</feature>
<evidence type="ECO:0000256" key="6">
    <source>
        <dbReference type="SAM" id="Phobius"/>
    </source>
</evidence>
<dbReference type="InterPro" id="IPR001851">
    <property type="entry name" value="ABC_transp_permease"/>
</dbReference>
<gene>
    <name evidence="7" type="primary">livM</name>
    <name evidence="7" type="ORF">Maq22A_2p40480</name>
</gene>
<accession>A0A0C6FNG9</accession>
<feature type="transmembrane region" description="Helical" evidence="6">
    <location>
        <begin position="179"/>
        <end position="199"/>
    </location>
</feature>
<organism evidence="7 8">
    <name type="scientific">Methylobacterium aquaticum</name>
    <dbReference type="NCBI Taxonomy" id="270351"/>
    <lineage>
        <taxon>Bacteria</taxon>
        <taxon>Pseudomonadati</taxon>
        <taxon>Pseudomonadota</taxon>
        <taxon>Alphaproteobacteria</taxon>
        <taxon>Hyphomicrobiales</taxon>
        <taxon>Methylobacteriaceae</taxon>
        <taxon>Methylobacterium</taxon>
    </lineage>
</organism>
<evidence type="ECO:0000256" key="1">
    <source>
        <dbReference type="ARBA" id="ARBA00004651"/>
    </source>
</evidence>
<keyword evidence="4 6" id="KW-1133">Transmembrane helix</keyword>
<sequence>MAIPITQAPPLAASRAARAPLRTFWGELPRALLLLAGLASLVYAASGDNFTLNILASSFLFAGLAGAWNIIGGLGGQFSLAHSVFFAVGAYTTANLYLKLGISPWLGLVPAFLLAAIVAVLVSWPVFRLRGPFFAIATMAFTEVALAIGNYAEWLTGGTRGLSIPFRLGLGNMIFRDRLSYALLMLAFCALTLIVVVAVHRSRLGYYLQAVRDNEQAARASGVNVLRVKLTGMAISAGLTGIGGGLFFMQVRVADPAALLSLFDFGVKFALIALIGGLGSLYGPVLGALVIIPLESWLRAELGGVVPGANLIALSLLLIAAALFMKHGIVGLGHSLAARLAGGRP</sequence>
<feature type="transmembrane region" description="Helical" evidence="6">
    <location>
        <begin position="28"/>
        <end position="45"/>
    </location>
</feature>
<feature type="transmembrane region" description="Helical" evidence="6">
    <location>
        <begin position="133"/>
        <end position="152"/>
    </location>
</feature>
<comment type="subcellular location">
    <subcellularLocation>
        <location evidence="1">Cell membrane</location>
        <topology evidence="1">Multi-pass membrane protein</topology>
    </subcellularLocation>
</comment>
<geneLocation type="plasmid" evidence="8">
    <name>pMaq22A_2p DNA</name>
</geneLocation>
<dbReference type="PATRIC" id="fig|270351.10.peg.7023"/>
<dbReference type="Pfam" id="PF02653">
    <property type="entry name" value="BPD_transp_2"/>
    <property type="match status" value="1"/>
</dbReference>
<evidence type="ECO:0000256" key="4">
    <source>
        <dbReference type="ARBA" id="ARBA00022989"/>
    </source>
</evidence>
<feature type="transmembrane region" description="Helical" evidence="6">
    <location>
        <begin position="304"/>
        <end position="325"/>
    </location>
</feature>
<dbReference type="CDD" id="cd06581">
    <property type="entry name" value="TM_PBP1_LivM_like"/>
    <property type="match status" value="1"/>
</dbReference>
<keyword evidence="7" id="KW-0614">Plasmid</keyword>
<reference evidence="7 8" key="1">
    <citation type="journal article" date="2015" name="Genome Announc.">
        <title>Complete Genome Sequence of Methylobacterium aquaticum Strain 22A, Isolated from Racomitrium japonicum Moss.</title>
        <authorList>
            <person name="Tani A."/>
            <person name="Ogura Y."/>
            <person name="Hayashi T."/>
            <person name="Kimbara K."/>
        </authorList>
    </citation>
    <scope>NUCLEOTIDE SEQUENCE [LARGE SCALE GENOMIC DNA]</scope>
    <source>
        <strain evidence="7 8">MA-22A</strain>
        <plasmid evidence="8">Plasmid pMaq22A_2p DNA</plasmid>
    </source>
</reference>
<dbReference type="PANTHER" id="PTHR30482:SF10">
    <property type="entry name" value="HIGH-AFFINITY BRANCHED-CHAIN AMINO ACID TRANSPORT PROTEIN BRAE"/>
    <property type="match status" value="1"/>
</dbReference>
<evidence type="ECO:0000313" key="7">
    <source>
        <dbReference type="EMBL" id="BAQ49893.1"/>
    </source>
</evidence>
<evidence type="ECO:0000256" key="2">
    <source>
        <dbReference type="ARBA" id="ARBA00022475"/>
    </source>
</evidence>
<protein>
    <submittedName>
        <fullName evidence="7">ABC transporter related</fullName>
    </submittedName>
</protein>
<dbReference type="GO" id="GO:0015658">
    <property type="term" value="F:branched-chain amino acid transmembrane transporter activity"/>
    <property type="evidence" value="ECO:0007669"/>
    <property type="project" value="InterPro"/>
</dbReference>
<keyword evidence="3 6" id="KW-0812">Transmembrane</keyword>
<dbReference type="GO" id="GO:0005886">
    <property type="term" value="C:plasma membrane"/>
    <property type="evidence" value="ECO:0007669"/>
    <property type="project" value="UniProtKB-SubCell"/>
</dbReference>
<evidence type="ECO:0000256" key="5">
    <source>
        <dbReference type="ARBA" id="ARBA00023136"/>
    </source>
</evidence>
<evidence type="ECO:0000313" key="8">
    <source>
        <dbReference type="Proteomes" id="UP000061432"/>
    </source>
</evidence>
<feature type="transmembrane region" description="Helical" evidence="6">
    <location>
        <begin position="230"/>
        <end position="249"/>
    </location>
</feature>
<dbReference type="InterPro" id="IPR043428">
    <property type="entry name" value="LivM-like"/>
</dbReference>
<feature type="transmembrane region" description="Helical" evidence="6">
    <location>
        <begin position="269"/>
        <end position="292"/>
    </location>
</feature>
<reference evidence="8" key="2">
    <citation type="submission" date="2015-01" db="EMBL/GenBank/DDBJ databases">
        <title>Complete genome sequence of Methylobacterium aquaticum strain 22A.</title>
        <authorList>
            <person name="Tani A."/>
            <person name="Ogura Y."/>
            <person name="Hayashi T."/>
        </authorList>
    </citation>
    <scope>NUCLEOTIDE SEQUENCE [LARGE SCALE GENOMIC DNA]</scope>
    <source>
        <strain evidence="8">MA-22A</strain>
        <plasmid evidence="8">Plasmid pMaq22A_2p DNA</plasmid>
    </source>
</reference>
<name>A0A0C6FNG9_9HYPH</name>
<proteinExistence type="predicted"/>
<keyword evidence="2" id="KW-1003">Cell membrane</keyword>
<keyword evidence="5 6" id="KW-0472">Membrane</keyword>